<gene>
    <name evidence="2" type="ORF">SAMN02910344_01575</name>
</gene>
<reference evidence="2 3" key="1">
    <citation type="submission" date="2016-10" db="EMBL/GenBank/DDBJ databases">
        <authorList>
            <person name="Varghese N."/>
            <person name="Submissions S."/>
        </authorList>
    </citation>
    <scope>NUCLEOTIDE SEQUENCE [LARGE SCALE GENOMIC DNA]</scope>
    <source>
        <strain evidence="2 3">DSM 1361</strain>
    </source>
</reference>
<evidence type="ECO:0000313" key="2">
    <source>
        <dbReference type="EMBL" id="SFP50754.1"/>
    </source>
</evidence>
<organism evidence="2 3">
    <name type="scientific">Ruminobacter amylophilus</name>
    <dbReference type="NCBI Taxonomy" id="867"/>
    <lineage>
        <taxon>Bacteria</taxon>
        <taxon>Pseudomonadati</taxon>
        <taxon>Pseudomonadota</taxon>
        <taxon>Gammaproteobacteria</taxon>
        <taxon>Aeromonadales</taxon>
        <taxon>Succinivibrionaceae</taxon>
        <taxon>Ruminobacter</taxon>
    </lineage>
</organism>
<evidence type="ECO:0000256" key="1">
    <source>
        <dbReference type="SAM" id="Phobius"/>
    </source>
</evidence>
<keyword evidence="1" id="KW-1133">Transmembrane helix</keyword>
<dbReference type="OrthoDB" id="9972217at2"/>
<dbReference type="EMBL" id="FOXF01000030">
    <property type="protein sequence ID" value="SFP50754.1"/>
    <property type="molecule type" value="Genomic_DNA"/>
</dbReference>
<evidence type="ECO:0000313" key="3">
    <source>
        <dbReference type="Proteomes" id="UP000243745"/>
    </source>
</evidence>
<dbReference type="AlphaFoldDB" id="A0A662ZJM9"/>
<accession>A0A662ZJM9</accession>
<name>A0A662ZJM9_9GAMM</name>
<proteinExistence type="predicted"/>
<dbReference type="RefSeq" id="WP_093142613.1">
    <property type="nucleotide sequence ID" value="NZ_FOXF01000030.1"/>
</dbReference>
<protein>
    <submittedName>
        <fullName evidence="2">Uncharacterized protein</fullName>
    </submittedName>
</protein>
<feature type="transmembrane region" description="Helical" evidence="1">
    <location>
        <begin position="35"/>
        <end position="56"/>
    </location>
</feature>
<keyword evidence="1" id="KW-0812">Transmembrane</keyword>
<sequence>MENKLITYTPNPEAPINLDLTSYRRPEANRGIIKFAWMYAICGGICILFLVFKQYIAFVQNYFVLLEAMAAILLFMAGKCYFAYARDYNRFLRWDCTAARIIRVTEHETGSHTFIDLEFTPENGSEPIKFTEEIHAPLLTAIKELGINALPVLYQPSRCYTGRAYYVDLRFCRDGLDTSNLTKKS</sequence>
<keyword evidence="1" id="KW-0472">Membrane</keyword>
<feature type="transmembrane region" description="Helical" evidence="1">
    <location>
        <begin position="62"/>
        <end position="84"/>
    </location>
</feature>
<keyword evidence="3" id="KW-1185">Reference proteome</keyword>
<dbReference type="Proteomes" id="UP000243745">
    <property type="component" value="Unassembled WGS sequence"/>
</dbReference>